<keyword evidence="1" id="KW-0732">Signal</keyword>
<keyword evidence="3" id="KW-1185">Reference proteome</keyword>
<accession>A0ABY9LZV5</accession>
<gene>
    <name evidence="2" type="ORF">RAS12_27355</name>
</gene>
<evidence type="ECO:0000256" key="1">
    <source>
        <dbReference type="SAM" id="SignalP"/>
    </source>
</evidence>
<protein>
    <recommendedName>
        <fullName evidence="4">Phytase-like domain-containing protein</fullName>
    </recommendedName>
</protein>
<feature type="signal peptide" evidence="1">
    <location>
        <begin position="1"/>
        <end position="23"/>
    </location>
</feature>
<evidence type="ECO:0008006" key="4">
    <source>
        <dbReference type="Google" id="ProtNLM"/>
    </source>
</evidence>
<evidence type="ECO:0000313" key="3">
    <source>
        <dbReference type="Proteomes" id="UP001234798"/>
    </source>
</evidence>
<sequence length="447" mass="48234">MTLRSFHLAAWPLLALAIAPAYGAPAALATECVTDPAALNSTAAEPYSGYEPTGYKGSLERNEPWFQAVQPLTQAEGSQRFVFKRLPKADRTEYESIEPVSLGGKSTGFAAYRQGCGVLMDGNGRSLGVAPFTSVEEDYSDANAPKGTSRLVLRRSSASAADSVGYVMFKHGKKIAASRRLYATQFSAHEVKPAGSLPAYLRVVAASDNAIGLLNLHTLQETIPPTWLGIGALADTSAVKNGKPRQTFLTALGPDGLHLFTEDGTPATLPRFDRVSMIYDWIPAAPGQKEPSPAILEIVDAQARECRLYSTRMEPLLPQAQTMQTSGYCVTKNSDQSAFFAYSRDGMTQIYRKSVQKGAPVMTRTASDISGDLVFAFKTGVSILKDTHAASAPYRIVNAQGQELPGGPYTQFTNLGCGMVRLKQDSEWKSVSERGELSSKLTYPFSC</sequence>
<reference evidence="2 3" key="1">
    <citation type="submission" date="2023-08" db="EMBL/GenBank/DDBJ databases">
        <title>Achromobacter seleniivolatilans sp. nov., isolated from seleniferous soil.</title>
        <authorList>
            <person name="Zhang S."/>
            <person name="Li K."/>
            <person name="Peng J."/>
            <person name="Zhao Q."/>
            <person name="Wang H."/>
            <person name="Guo Y."/>
        </authorList>
    </citation>
    <scope>NUCLEOTIDE SEQUENCE [LARGE SCALE GENOMIC DNA]</scope>
    <source>
        <strain evidence="2 3">R39</strain>
    </source>
</reference>
<name>A0ABY9LZV5_9BURK</name>
<organism evidence="2 3">
    <name type="scientific">Achromobacter seleniivolatilans</name>
    <dbReference type="NCBI Taxonomy" id="3047478"/>
    <lineage>
        <taxon>Bacteria</taxon>
        <taxon>Pseudomonadati</taxon>
        <taxon>Pseudomonadota</taxon>
        <taxon>Betaproteobacteria</taxon>
        <taxon>Burkholderiales</taxon>
        <taxon>Alcaligenaceae</taxon>
        <taxon>Achromobacter</taxon>
    </lineage>
</organism>
<evidence type="ECO:0000313" key="2">
    <source>
        <dbReference type="EMBL" id="WMD20281.1"/>
    </source>
</evidence>
<proteinExistence type="predicted"/>
<dbReference type="RefSeq" id="WP_306943346.1">
    <property type="nucleotide sequence ID" value="NZ_CP132976.1"/>
</dbReference>
<feature type="chain" id="PRO_5046920394" description="Phytase-like domain-containing protein" evidence="1">
    <location>
        <begin position="24"/>
        <end position="447"/>
    </location>
</feature>
<dbReference type="EMBL" id="CP132976">
    <property type="protein sequence ID" value="WMD20281.1"/>
    <property type="molecule type" value="Genomic_DNA"/>
</dbReference>
<dbReference type="Proteomes" id="UP001234798">
    <property type="component" value="Chromosome"/>
</dbReference>